<reference evidence="10 11" key="1">
    <citation type="submission" date="2020-08" db="EMBL/GenBank/DDBJ databases">
        <title>Genomic Encyclopedia of Type Strains, Phase III (KMG-III): the genomes of soil and plant-associated and newly described type strains.</title>
        <authorList>
            <person name="Whitman W."/>
        </authorList>
    </citation>
    <scope>NUCLEOTIDE SEQUENCE [LARGE SCALE GENOMIC DNA]</scope>
    <source>
        <strain evidence="10 11">CECT 8075</strain>
    </source>
</reference>
<accession>A0A7W5DVQ4</accession>
<dbReference type="InterPro" id="IPR050297">
    <property type="entry name" value="LipidA_mod_glycosyltrf_83"/>
</dbReference>
<dbReference type="PANTHER" id="PTHR33908">
    <property type="entry name" value="MANNOSYLTRANSFERASE YKCB-RELATED"/>
    <property type="match status" value="1"/>
</dbReference>
<dbReference type="Pfam" id="PF13231">
    <property type="entry name" value="PMT_2"/>
    <property type="match status" value="1"/>
</dbReference>
<evidence type="ECO:0000256" key="6">
    <source>
        <dbReference type="ARBA" id="ARBA00022989"/>
    </source>
</evidence>
<dbReference type="PANTHER" id="PTHR33908:SF11">
    <property type="entry name" value="MEMBRANE PROTEIN"/>
    <property type="match status" value="1"/>
</dbReference>
<dbReference type="EMBL" id="JACHXU010000003">
    <property type="protein sequence ID" value="MBB3205376.1"/>
    <property type="molecule type" value="Genomic_DNA"/>
</dbReference>
<evidence type="ECO:0000313" key="11">
    <source>
        <dbReference type="Proteomes" id="UP000536179"/>
    </source>
</evidence>
<comment type="caution">
    <text evidence="10">The sequence shown here is derived from an EMBL/GenBank/DDBJ whole genome shotgun (WGS) entry which is preliminary data.</text>
</comment>
<feature type="transmembrane region" description="Helical" evidence="8">
    <location>
        <begin position="12"/>
        <end position="29"/>
    </location>
</feature>
<name>A0A7W5DVQ4_9BACT</name>
<dbReference type="InterPro" id="IPR038731">
    <property type="entry name" value="RgtA/B/C-like"/>
</dbReference>
<evidence type="ECO:0000256" key="3">
    <source>
        <dbReference type="ARBA" id="ARBA00022676"/>
    </source>
</evidence>
<evidence type="ECO:0000256" key="8">
    <source>
        <dbReference type="SAM" id="Phobius"/>
    </source>
</evidence>
<feature type="transmembrane region" description="Helical" evidence="8">
    <location>
        <begin position="93"/>
        <end position="111"/>
    </location>
</feature>
<proteinExistence type="predicted"/>
<keyword evidence="3" id="KW-0328">Glycosyltransferase</keyword>
<dbReference type="Proteomes" id="UP000536179">
    <property type="component" value="Unassembled WGS sequence"/>
</dbReference>
<feature type="transmembrane region" description="Helical" evidence="8">
    <location>
        <begin position="225"/>
        <end position="243"/>
    </location>
</feature>
<feature type="transmembrane region" description="Helical" evidence="8">
    <location>
        <begin position="354"/>
        <end position="377"/>
    </location>
</feature>
<comment type="subcellular location">
    <subcellularLocation>
        <location evidence="1">Cell membrane</location>
        <topology evidence="1">Multi-pass membrane protein</topology>
    </subcellularLocation>
</comment>
<evidence type="ECO:0000256" key="4">
    <source>
        <dbReference type="ARBA" id="ARBA00022679"/>
    </source>
</evidence>
<protein>
    <submittedName>
        <fullName evidence="10">4-amino-4-deoxy-L-arabinose transferase-like glycosyltransferase</fullName>
    </submittedName>
</protein>
<evidence type="ECO:0000256" key="1">
    <source>
        <dbReference type="ARBA" id="ARBA00004651"/>
    </source>
</evidence>
<keyword evidence="2" id="KW-1003">Cell membrane</keyword>
<feature type="transmembrane region" description="Helical" evidence="8">
    <location>
        <begin position="132"/>
        <end position="157"/>
    </location>
</feature>
<evidence type="ECO:0000256" key="2">
    <source>
        <dbReference type="ARBA" id="ARBA00022475"/>
    </source>
</evidence>
<dbReference type="RefSeq" id="WP_184302820.1">
    <property type="nucleotide sequence ID" value="NZ_JACHXU010000003.1"/>
</dbReference>
<evidence type="ECO:0000313" key="10">
    <source>
        <dbReference type="EMBL" id="MBB3205376.1"/>
    </source>
</evidence>
<evidence type="ECO:0000256" key="5">
    <source>
        <dbReference type="ARBA" id="ARBA00022692"/>
    </source>
</evidence>
<dbReference type="GO" id="GO:0009103">
    <property type="term" value="P:lipopolysaccharide biosynthetic process"/>
    <property type="evidence" value="ECO:0007669"/>
    <property type="project" value="UniProtKB-ARBA"/>
</dbReference>
<keyword evidence="4 10" id="KW-0808">Transferase</keyword>
<dbReference type="GO" id="GO:0005886">
    <property type="term" value="C:plasma membrane"/>
    <property type="evidence" value="ECO:0007669"/>
    <property type="project" value="UniProtKB-SubCell"/>
</dbReference>
<keyword evidence="7 8" id="KW-0472">Membrane</keyword>
<dbReference type="GO" id="GO:0016763">
    <property type="term" value="F:pentosyltransferase activity"/>
    <property type="evidence" value="ECO:0007669"/>
    <property type="project" value="TreeGrafter"/>
</dbReference>
<keyword evidence="11" id="KW-1185">Reference proteome</keyword>
<evidence type="ECO:0000259" key="9">
    <source>
        <dbReference type="Pfam" id="PF13231"/>
    </source>
</evidence>
<sequence length="434" mass="48740">MNISFRRGWPCWLFLVIAVVVVRGGFIIARSHALSDDPDAYRVIAETLSSTGVFGLPVGDGEARPTAFRPPLYPWLLSWFVGADGKLSNLPPAILQFVLGGIAVGLTWDIARRLISVRAGLVAAMIVLVDPILLWQSTLVMTETIATTLAMIVWWWWVVRVCRVSVSDTSDDCNVSKMPSYLNAGVMGGLLLLTILCRPTFLVWSAMIVPAMWFAGPVCRIRRTAVIAAALLVIVGGVNAWTLRNMTAIGHPVWGTTHGGYTLLLANNDSFYDYLEQKPWQPLWHSEAWEPSEFFEEYQSLPHTGDEWADDRVAYEASKSVISSRQEMFCYSCGVRMSRLWQPFPHATVGRSTASILAVGLFHTTVYVFILVAAWRYRDYLYPRHWREWIRWWPAIALVITLSGVHAVYWSNPRMRSPAIPALAIAASAVVRRR</sequence>
<feature type="domain" description="Glycosyltransferase RgtA/B/C/D-like" evidence="9">
    <location>
        <begin position="69"/>
        <end position="158"/>
    </location>
</feature>
<gene>
    <name evidence="10" type="ORF">FHS27_001176</name>
</gene>
<keyword evidence="5 8" id="KW-0812">Transmembrane</keyword>
<dbReference type="AlphaFoldDB" id="A0A7W5DVQ4"/>
<feature type="transmembrane region" description="Helical" evidence="8">
    <location>
        <begin position="186"/>
        <end position="213"/>
    </location>
</feature>
<feature type="transmembrane region" description="Helical" evidence="8">
    <location>
        <begin position="389"/>
        <end position="409"/>
    </location>
</feature>
<organism evidence="10 11">
    <name type="scientific">Aporhodopirellula rubra</name>
    <dbReference type="NCBI Taxonomy" id="980271"/>
    <lineage>
        <taxon>Bacteria</taxon>
        <taxon>Pseudomonadati</taxon>
        <taxon>Planctomycetota</taxon>
        <taxon>Planctomycetia</taxon>
        <taxon>Pirellulales</taxon>
        <taxon>Pirellulaceae</taxon>
        <taxon>Aporhodopirellula</taxon>
    </lineage>
</organism>
<keyword evidence="6 8" id="KW-1133">Transmembrane helix</keyword>
<evidence type="ECO:0000256" key="7">
    <source>
        <dbReference type="ARBA" id="ARBA00023136"/>
    </source>
</evidence>